<proteinExistence type="predicted"/>
<keyword evidence="1" id="KW-0472">Membrane</keyword>
<dbReference type="EMBL" id="DTBD01000048">
    <property type="protein sequence ID" value="HGQ64686.1"/>
    <property type="molecule type" value="Genomic_DNA"/>
</dbReference>
<sequence length="389" mass="43616">MKLKHLALILALAVVVFLALETQREGLMHHGASPYNSRWDGSSNFAKHLSSFGSVEIVDDWVNMNLKNYVSYGCRIIFLISPEQSYSQSEISTIITLVKEKAFNLVIMDEGPYSNDLMKTLGLPVWIDAFRYVDVFRQRQGIAGATPGFIELGQAYYVLFSFVSPVSIGNTSNCKKIAYTIEGDTVGALCEIQKSFVLVIGDGSIAINALVPSPPTKNVYSEVIEGVVSLVCRGNRSVLSLIDASKYNLRVLTFSELIEEGYSGIESLMLTLNPFRHLYPYLQGKELYLLPSFSITIIIFFAAATAHISRKRRLEISEEISSKIFIVFPGYSRTAVEVLVNLCRSHDKCVKEVPCILKKINDKCVKQISSYMSRDRDFRRKILEKVLLS</sequence>
<comment type="caution">
    <text evidence="3">The sequence shown here is derived from an EMBL/GenBank/DDBJ whole genome shotgun (WGS) entry which is preliminary data.</text>
</comment>
<accession>A0A7C4NMN6</accession>
<feature type="transmembrane region" description="Helical" evidence="1">
    <location>
        <begin position="287"/>
        <end position="308"/>
    </location>
</feature>
<evidence type="ECO:0000313" key="2">
    <source>
        <dbReference type="EMBL" id="HGQ36326.1"/>
    </source>
</evidence>
<keyword evidence="1" id="KW-0812">Transmembrane</keyword>
<dbReference type="EMBL" id="DTCK01000040">
    <property type="protein sequence ID" value="HGQ36326.1"/>
    <property type="molecule type" value="Genomic_DNA"/>
</dbReference>
<gene>
    <name evidence="3" type="ORF">ENU08_05520</name>
    <name evidence="2" type="ORF">ENU41_06590</name>
</gene>
<reference evidence="3" key="1">
    <citation type="journal article" date="2020" name="mSystems">
        <title>Genome- and Community-Level Interaction Insights into Carbon Utilization and Element Cycling Functions of Hydrothermarchaeota in Hydrothermal Sediment.</title>
        <authorList>
            <person name="Zhou Z."/>
            <person name="Liu Y."/>
            <person name="Xu W."/>
            <person name="Pan J."/>
            <person name="Luo Z.H."/>
            <person name="Li M."/>
        </authorList>
    </citation>
    <scope>NUCLEOTIDE SEQUENCE [LARGE SCALE GENOMIC DNA]</scope>
    <source>
        <strain evidence="3">SpSt-637</strain>
        <strain evidence="2">SpSt-667</strain>
    </source>
</reference>
<dbReference type="AlphaFoldDB" id="A0A7C4NMN6"/>
<name>A0A7C4NMN6_9CREN</name>
<evidence type="ECO:0000313" key="3">
    <source>
        <dbReference type="EMBL" id="HGQ64686.1"/>
    </source>
</evidence>
<organism evidence="3">
    <name type="scientific">Ignisphaera aggregans</name>
    <dbReference type="NCBI Taxonomy" id="334771"/>
    <lineage>
        <taxon>Archaea</taxon>
        <taxon>Thermoproteota</taxon>
        <taxon>Thermoprotei</taxon>
        <taxon>Desulfurococcales</taxon>
        <taxon>Desulfurococcaceae</taxon>
        <taxon>Ignisphaera</taxon>
    </lineage>
</organism>
<keyword evidence="1" id="KW-1133">Transmembrane helix</keyword>
<evidence type="ECO:0008006" key="4">
    <source>
        <dbReference type="Google" id="ProtNLM"/>
    </source>
</evidence>
<evidence type="ECO:0000256" key="1">
    <source>
        <dbReference type="SAM" id="Phobius"/>
    </source>
</evidence>
<protein>
    <recommendedName>
        <fullName evidence="4">DUF4350 domain-containing protein</fullName>
    </recommendedName>
</protein>